<keyword evidence="5" id="KW-0539">Nucleus</keyword>
<dbReference type="InterPro" id="IPR009072">
    <property type="entry name" value="Histone-fold"/>
</dbReference>
<comment type="similarity">
    <text evidence="2">Belongs to the TAF9 family.</text>
</comment>
<evidence type="ECO:0000256" key="4">
    <source>
        <dbReference type="ARBA" id="ARBA00023163"/>
    </source>
</evidence>
<evidence type="ECO:0000256" key="1">
    <source>
        <dbReference type="ARBA" id="ARBA00004123"/>
    </source>
</evidence>
<sequence length="185" mass="20572">MATGSQSVSGNGSSTTSKNNATGTSQTNPSQPQAQQLQSQQQQQQPEPEVPRDVRLLHLIFATQGIQSYQDHVPLQLMDFAYRYTQGVLQDAMIYNDHAHANISNAGNAGSHTQLTNEDVRLAIAARTNYQFKPVPPKKLLMKLAEERNQKPLPPVMPSWGIRLPPEKYCLTAKDWDLSDEETSD</sequence>
<dbReference type="Gene3D" id="1.10.20.10">
    <property type="entry name" value="Histone, subunit A"/>
    <property type="match status" value="1"/>
</dbReference>
<dbReference type="GO" id="GO:0016251">
    <property type="term" value="F:RNA polymerase II general transcription initiation factor activity"/>
    <property type="evidence" value="ECO:0007669"/>
    <property type="project" value="TreeGrafter"/>
</dbReference>
<proteinExistence type="inferred from homology"/>
<dbReference type="OrthoDB" id="341924at2759"/>
<dbReference type="InterPro" id="IPR003162">
    <property type="entry name" value="TFIID-31"/>
</dbReference>
<evidence type="ECO:0000313" key="7">
    <source>
        <dbReference type="EMBL" id="GMG29642.1"/>
    </source>
</evidence>
<evidence type="ECO:0000256" key="6">
    <source>
        <dbReference type="SAM" id="MobiDB-lite"/>
    </source>
</evidence>
<name>A0A9W6YW64_AMBMO</name>
<dbReference type="EMBL" id="BSXU01001653">
    <property type="protein sequence ID" value="GMG29642.1"/>
    <property type="molecule type" value="Genomic_DNA"/>
</dbReference>
<dbReference type="PANTHER" id="PTHR48068:SF4">
    <property type="entry name" value="TATA-BOX BINDING PROTEIN ASSOCIATED FACTOR 9"/>
    <property type="match status" value="1"/>
</dbReference>
<reference evidence="7" key="1">
    <citation type="submission" date="2023-04" db="EMBL/GenBank/DDBJ databases">
        <title>Ambrosiozyma monospora NBRC 1965.</title>
        <authorList>
            <person name="Ichikawa N."/>
            <person name="Sato H."/>
            <person name="Tonouchi N."/>
        </authorList>
    </citation>
    <scope>NUCLEOTIDE SEQUENCE</scope>
    <source>
        <strain evidence="7">NBRC 1965</strain>
    </source>
</reference>
<dbReference type="SUPFAM" id="SSF47113">
    <property type="entry name" value="Histone-fold"/>
    <property type="match status" value="1"/>
</dbReference>
<dbReference type="GO" id="GO:0003713">
    <property type="term" value="F:transcription coactivator activity"/>
    <property type="evidence" value="ECO:0007669"/>
    <property type="project" value="TreeGrafter"/>
</dbReference>
<keyword evidence="3" id="KW-0805">Transcription regulation</keyword>
<dbReference type="CDD" id="cd07979">
    <property type="entry name" value="HFD_TAF9"/>
    <property type="match status" value="1"/>
</dbReference>
<dbReference type="GO" id="GO:0005669">
    <property type="term" value="C:transcription factor TFIID complex"/>
    <property type="evidence" value="ECO:0007669"/>
    <property type="project" value="TreeGrafter"/>
</dbReference>
<comment type="subcellular location">
    <subcellularLocation>
        <location evidence="1">Nucleus</location>
    </subcellularLocation>
</comment>
<feature type="region of interest" description="Disordered" evidence="6">
    <location>
        <begin position="1"/>
        <end position="49"/>
    </location>
</feature>
<dbReference type="Pfam" id="PF02291">
    <property type="entry name" value="TFIID-31kDa"/>
    <property type="match status" value="1"/>
</dbReference>
<evidence type="ECO:0000256" key="2">
    <source>
        <dbReference type="ARBA" id="ARBA00007646"/>
    </source>
</evidence>
<dbReference type="GO" id="GO:0051123">
    <property type="term" value="P:RNA polymerase II preinitiation complex assembly"/>
    <property type="evidence" value="ECO:0007669"/>
    <property type="project" value="TreeGrafter"/>
</dbReference>
<organism evidence="7 8">
    <name type="scientific">Ambrosiozyma monospora</name>
    <name type="common">Yeast</name>
    <name type="synonym">Endomycopsis monosporus</name>
    <dbReference type="NCBI Taxonomy" id="43982"/>
    <lineage>
        <taxon>Eukaryota</taxon>
        <taxon>Fungi</taxon>
        <taxon>Dikarya</taxon>
        <taxon>Ascomycota</taxon>
        <taxon>Saccharomycotina</taxon>
        <taxon>Pichiomycetes</taxon>
        <taxon>Pichiales</taxon>
        <taxon>Pichiaceae</taxon>
        <taxon>Ambrosiozyma</taxon>
    </lineage>
</organism>
<keyword evidence="8" id="KW-1185">Reference proteome</keyword>
<evidence type="ECO:0000256" key="3">
    <source>
        <dbReference type="ARBA" id="ARBA00023015"/>
    </source>
</evidence>
<dbReference type="GO" id="GO:0046982">
    <property type="term" value="F:protein heterodimerization activity"/>
    <property type="evidence" value="ECO:0007669"/>
    <property type="project" value="InterPro"/>
</dbReference>
<dbReference type="AlphaFoldDB" id="A0A9W6YW64"/>
<evidence type="ECO:0000313" key="8">
    <source>
        <dbReference type="Proteomes" id="UP001165063"/>
    </source>
</evidence>
<dbReference type="GO" id="GO:0000124">
    <property type="term" value="C:SAGA complex"/>
    <property type="evidence" value="ECO:0007669"/>
    <property type="project" value="TreeGrafter"/>
</dbReference>
<protein>
    <submittedName>
        <fullName evidence="7">Unnamed protein product</fullName>
    </submittedName>
</protein>
<keyword evidence="4" id="KW-0804">Transcription</keyword>
<evidence type="ECO:0000256" key="5">
    <source>
        <dbReference type="ARBA" id="ARBA00023242"/>
    </source>
</evidence>
<feature type="compositionally biased region" description="Low complexity" evidence="6">
    <location>
        <begin position="1"/>
        <end position="46"/>
    </location>
</feature>
<accession>A0A9W6YW64</accession>
<dbReference type="Proteomes" id="UP001165063">
    <property type="component" value="Unassembled WGS sequence"/>
</dbReference>
<gene>
    <name evidence="7" type="ORF">Amon01_000373500</name>
</gene>
<dbReference type="InterPro" id="IPR051431">
    <property type="entry name" value="TFIID_subunit_9"/>
</dbReference>
<comment type="caution">
    <text evidence="7">The sequence shown here is derived from an EMBL/GenBank/DDBJ whole genome shotgun (WGS) entry which is preliminary data.</text>
</comment>
<dbReference type="PANTHER" id="PTHR48068">
    <property type="entry name" value="TAF9 RNA POLYMERASE II, TATA BOX-BINDING PROTEIN (TBP)-ASSOCIATED FACTOR"/>
    <property type="match status" value="1"/>
</dbReference>